<dbReference type="GO" id="GO:0005789">
    <property type="term" value="C:endoplasmic reticulum membrane"/>
    <property type="evidence" value="ECO:0007669"/>
    <property type="project" value="TreeGrafter"/>
</dbReference>
<evidence type="ECO:0000256" key="8">
    <source>
        <dbReference type="ARBA" id="ARBA00023136"/>
    </source>
</evidence>
<dbReference type="GO" id="GO:0006886">
    <property type="term" value="P:intracellular protein transport"/>
    <property type="evidence" value="ECO:0007669"/>
    <property type="project" value="InterPro"/>
</dbReference>
<dbReference type="HOGENOM" id="CLU_075474_0_0_1"/>
<dbReference type="GO" id="GO:0031902">
    <property type="term" value="C:late endosome membrane"/>
    <property type="evidence" value="ECO:0007669"/>
    <property type="project" value="TreeGrafter"/>
</dbReference>
<gene>
    <name evidence="11" type="ORF">H072_737</name>
</gene>
<reference evidence="11 12" key="1">
    <citation type="journal article" date="2013" name="PLoS Genet.">
        <title>Genomic mechanisms accounting for the adaptation to parasitism in nematode-trapping fungi.</title>
        <authorList>
            <person name="Meerupati T."/>
            <person name="Andersson K.M."/>
            <person name="Friman E."/>
            <person name="Kumar D."/>
            <person name="Tunlid A."/>
            <person name="Ahren D."/>
        </authorList>
    </citation>
    <scope>NUCLEOTIDE SEQUENCE [LARGE SCALE GENOMIC DNA]</scope>
    <source>
        <strain evidence="11 12">CBS 200.50</strain>
    </source>
</reference>
<keyword evidence="6" id="KW-1133">Transmembrane helix</keyword>
<evidence type="ECO:0000313" key="12">
    <source>
        <dbReference type="Proteomes" id="UP000015100"/>
    </source>
</evidence>
<dbReference type="GO" id="GO:0042144">
    <property type="term" value="P:vacuole fusion, non-autophagic"/>
    <property type="evidence" value="ECO:0007669"/>
    <property type="project" value="EnsemblFungi"/>
</dbReference>
<dbReference type="Pfam" id="PF05008">
    <property type="entry name" value="V-SNARE"/>
    <property type="match status" value="1"/>
</dbReference>
<dbReference type="PANTHER" id="PTHR21230">
    <property type="entry name" value="VESICLE TRANSPORT V-SNARE PROTEIN VTI1-RELATED"/>
    <property type="match status" value="1"/>
</dbReference>
<keyword evidence="5" id="KW-0653">Protein transport</keyword>
<dbReference type="GO" id="GO:0007036">
    <property type="term" value="P:vacuolar calcium ion homeostasis"/>
    <property type="evidence" value="ECO:0007669"/>
    <property type="project" value="EnsemblFungi"/>
</dbReference>
<name>S8AWF5_DACHA</name>
<protein>
    <recommendedName>
        <fullName evidence="10">t-SNARE coiled-coil homology domain-containing protein</fullName>
    </recommendedName>
</protein>
<comment type="similarity">
    <text evidence="2">Belongs to the VTI1 family.</text>
</comment>
<keyword evidence="7 9" id="KW-0175">Coiled coil</keyword>
<dbReference type="GO" id="GO:0000139">
    <property type="term" value="C:Golgi membrane"/>
    <property type="evidence" value="ECO:0007669"/>
    <property type="project" value="EnsemblFungi"/>
</dbReference>
<accession>S8AWF5</accession>
<proteinExistence type="inferred from homology"/>
<dbReference type="GO" id="GO:0005829">
    <property type="term" value="C:cytosol"/>
    <property type="evidence" value="ECO:0007669"/>
    <property type="project" value="GOC"/>
</dbReference>
<dbReference type="OrthoDB" id="430637at2759"/>
<dbReference type="GO" id="GO:0016236">
    <property type="term" value="P:macroautophagy"/>
    <property type="evidence" value="ECO:0007669"/>
    <property type="project" value="EnsemblFungi"/>
</dbReference>
<evidence type="ECO:0000256" key="5">
    <source>
        <dbReference type="ARBA" id="ARBA00022927"/>
    </source>
</evidence>
<evidence type="ECO:0000259" key="10">
    <source>
        <dbReference type="SMART" id="SM00397"/>
    </source>
</evidence>
<dbReference type="GO" id="GO:0031201">
    <property type="term" value="C:SNARE complex"/>
    <property type="evidence" value="ECO:0007669"/>
    <property type="project" value="EnsemblFungi"/>
</dbReference>
<dbReference type="Pfam" id="PF12352">
    <property type="entry name" value="V-SNARE_C"/>
    <property type="match status" value="1"/>
</dbReference>
<dbReference type="GO" id="GO:0012507">
    <property type="term" value="C:ER to Golgi transport vesicle membrane"/>
    <property type="evidence" value="ECO:0007669"/>
    <property type="project" value="TreeGrafter"/>
</dbReference>
<dbReference type="SUPFAM" id="SSF47661">
    <property type="entry name" value="t-snare proteins"/>
    <property type="match status" value="1"/>
</dbReference>
<dbReference type="Gene3D" id="1.20.5.110">
    <property type="match status" value="1"/>
</dbReference>
<evidence type="ECO:0000256" key="7">
    <source>
        <dbReference type="ARBA" id="ARBA00023054"/>
    </source>
</evidence>
<comment type="caution">
    <text evidence="11">The sequence shown here is derived from an EMBL/GenBank/DDBJ whole genome shotgun (WGS) entry which is preliminary data.</text>
</comment>
<comment type="subcellular location">
    <subcellularLocation>
        <location evidence="1">Membrane</location>
        <topology evidence="1">Single-pass type IV membrane protein</topology>
    </subcellularLocation>
</comment>
<organism evidence="11 12">
    <name type="scientific">Dactylellina haptotyla (strain CBS 200.50)</name>
    <name type="common">Nematode-trapping fungus</name>
    <name type="synonym">Monacrosporium haptotylum</name>
    <dbReference type="NCBI Taxonomy" id="1284197"/>
    <lineage>
        <taxon>Eukaryota</taxon>
        <taxon>Fungi</taxon>
        <taxon>Dikarya</taxon>
        <taxon>Ascomycota</taxon>
        <taxon>Pezizomycotina</taxon>
        <taxon>Orbiliomycetes</taxon>
        <taxon>Orbiliales</taxon>
        <taxon>Orbiliaceae</taxon>
        <taxon>Dactylellina</taxon>
    </lineage>
</organism>
<evidence type="ECO:0000256" key="4">
    <source>
        <dbReference type="ARBA" id="ARBA00022692"/>
    </source>
</evidence>
<feature type="domain" description="T-SNARE coiled-coil homology" evidence="10">
    <location>
        <begin position="127"/>
        <end position="194"/>
    </location>
</feature>
<dbReference type="GO" id="GO:0005484">
    <property type="term" value="F:SNAP receptor activity"/>
    <property type="evidence" value="ECO:0007669"/>
    <property type="project" value="EnsemblFungi"/>
</dbReference>
<dbReference type="Proteomes" id="UP000015100">
    <property type="component" value="Unassembled WGS sequence"/>
</dbReference>
<keyword evidence="8" id="KW-0472">Membrane</keyword>
<dbReference type="GO" id="GO:0006896">
    <property type="term" value="P:Golgi to vacuole transport"/>
    <property type="evidence" value="ECO:0007669"/>
    <property type="project" value="EnsemblFungi"/>
</dbReference>
<dbReference type="eggNOG" id="KOG1666">
    <property type="taxonomic scope" value="Eukaryota"/>
</dbReference>
<evidence type="ECO:0000256" key="1">
    <source>
        <dbReference type="ARBA" id="ARBA00004211"/>
    </source>
</evidence>
<dbReference type="GO" id="GO:0000149">
    <property type="term" value="F:SNARE binding"/>
    <property type="evidence" value="ECO:0007669"/>
    <property type="project" value="TreeGrafter"/>
</dbReference>
<evidence type="ECO:0000313" key="11">
    <source>
        <dbReference type="EMBL" id="EPS45286.1"/>
    </source>
</evidence>
<dbReference type="GO" id="GO:0006891">
    <property type="term" value="P:intra-Golgi vesicle-mediated transport"/>
    <property type="evidence" value="ECO:0007669"/>
    <property type="project" value="EnsemblFungi"/>
</dbReference>
<sequence length="197" mass="22170">MTSALDSEPGTELFASYEADFKLVEADITQKLDQIHELAGEPQKAAIRAAQRAVEEADEIISQMRIEKENLPTNIRSKYAPRVRNYEHDLDKTKQTLKRAAATADRQNIYGGKGPSGIDSVYEQRQQLLSGTDRLERSSQRLQNSQRLAAETENIGAGILGDLHQQRSTLENAREGLWDGERYVNRSVQTLKGMARR</sequence>
<dbReference type="GO" id="GO:0042147">
    <property type="term" value="P:retrograde transport, endosome to Golgi"/>
    <property type="evidence" value="ECO:0007669"/>
    <property type="project" value="TreeGrafter"/>
</dbReference>
<dbReference type="SMART" id="SM00397">
    <property type="entry name" value="t_SNARE"/>
    <property type="match status" value="1"/>
</dbReference>
<dbReference type="GO" id="GO:0005774">
    <property type="term" value="C:vacuolar membrane"/>
    <property type="evidence" value="ECO:0007669"/>
    <property type="project" value="EnsemblFungi"/>
</dbReference>
<evidence type="ECO:0000256" key="3">
    <source>
        <dbReference type="ARBA" id="ARBA00022448"/>
    </source>
</evidence>
<feature type="coiled-coil region" evidence="9">
    <location>
        <begin position="47"/>
        <end position="103"/>
    </location>
</feature>
<dbReference type="Gene3D" id="1.20.58.400">
    <property type="entry name" value="t-snare proteins"/>
    <property type="match status" value="1"/>
</dbReference>
<dbReference type="FunFam" id="1.20.5.110:FF:000002">
    <property type="entry name" value="Vesicle transport through interaction with t-SNAREsB"/>
    <property type="match status" value="1"/>
</dbReference>
<dbReference type="InterPro" id="IPR038407">
    <property type="entry name" value="v-SNARE_N_sf"/>
</dbReference>
<keyword evidence="3" id="KW-0813">Transport</keyword>
<keyword evidence="4" id="KW-0812">Transmembrane</keyword>
<keyword evidence="12" id="KW-1185">Reference proteome</keyword>
<dbReference type="InterPro" id="IPR000727">
    <property type="entry name" value="T_SNARE_dom"/>
</dbReference>
<evidence type="ECO:0000256" key="6">
    <source>
        <dbReference type="ARBA" id="ARBA00022989"/>
    </source>
</evidence>
<dbReference type="PANTHER" id="PTHR21230:SF26">
    <property type="entry name" value="VESICLE TRANSPORT THROUGH INTERACTION WITH T-SNARES HOMOLOG 1A"/>
    <property type="match status" value="1"/>
</dbReference>
<evidence type="ECO:0000256" key="9">
    <source>
        <dbReference type="SAM" id="Coils"/>
    </source>
</evidence>
<dbReference type="CDD" id="cd15862">
    <property type="entry name" value="SNARE_Vti1"/>
    <property type="match status" value="1"/>
</dbReference>
<dbReference type="OMA" id="MEYEAND"/>
<dbReference type="GO" id="GO:0048280">
    <property type="term" value="P:vesicle fusion with Golgi apparatus"/>
    <property type="evidence" value="ECO:0007669"/>
    <property type="project" value="TreeGrafter"/>
</dbReference>
<evidence type="ECO:0000256" key="2">
    <source>
        <dbReference type="ARBA" id="ARBA00006108"/>
    </source>
</evidence>
<reference evidence="12" key="2">
    <citation type="submission" date="2013-04" db="EMBL/GenBank/DDBJ databases">
        <title>Genomic mechanisms accounting for the adaptation to parasitism in nematode-trapping fungi.</title>
        <authorList>
            <person name="Ahren D.G."/>
        </authorList>
    </citation>
    <scope>NUCLEOTIDE SEQUENCE [LARGE SCALE GENOMIC DNA]</scope>
    <source>
        <strain evidence="12">CBS 200.50</strain>
    </source>
</reference>
<dbReference type="InterPro" id="IPR010989">
    <property type="entry name" value="SNARE"/>
</dbReference>
<dbReference type="STRING" id="1284197.S8AWF5"/>
<dbReference type="EMBL" id="AQGS01000018">
    <property type="protein sequence ID" value="EPS45286.1"/>
    <property type="molecule type" value="Genomic_DNA"/>
</dbReference>
<dbReference type="SUPFAM" id="SSF58038">
    <property type="entry name" value="SNARE fusion complex"/>
    <property type="match status" value="1"/>
</dbReference>
<dbReference type="InterPro" id="IPR007705">
    <property type="entry name" value="Vesicle_trsprt_v-SNARE_N"/>
</dbReference>
<dbReference type="AlphaFoldDB" id="S8AWF5"/>